<comment type="caution">
    <text evidence="1">The sequence shown here is derived from an EMBL/GenBank/DDBJ whole genome shotgun (WGS) entry which is preliminary data.</text>
</comment>
<gene>
    <name evidence="1" type="ORF">HMPREF9334_00297</name>
</gene>
<sequence>MATNQTIETVKDMIPTLAVEVLAAKHDLSAMSYPDMIHNLHNIMTDLFDAADDVLPRD</sequence>
<accession>G5GM16</accession>
<dbReference type="HOGENOM" id="CLU_2976739_0_0_9"/>
<dbReference type="Proteomes" id="UP000004129">
    <property type="component" value="Unassembled WGS sequence"/>
</dbReference>
<dbReference type="EMBL" id="ACZM01000003">
    <property type="protein sequence ID" value="EHG22261.1"/>
    <property type="molecule type" value="Genomic_DNA"/>
</dbReference>
<name>G5GM16_9FIRM</name>
<dbReference type="OrthoDB" id="9964963at2"/>
<proteinExistence type="predicted"/>
<reference evidence="1 2" key="1">
    <citation type="submission" date="2011-08" db="EMBL/GenBank/DDBJ databases">
        <title>The Genome Sequence of Selenomonas infelix ATCC 43532.</title>
        <authorList>
            <consortium name="The Broad Institute Genome Sequencing Platform"/>
            <person name="Earl A."/>
            <person name="Ward D."/>
            <person name="Feldgarden M."/>
            <person name="Gevers D."/>
            <person name="Izard J."/>
            <person name="Blanton J.M."/>
            <person name="Baranova O.V."/>
            <person name="Dewhirst F.E."/>
            <person name="Young S.K."/>
            <person name="Zeng Q."/>
            <person name="Gargeya S."/>
            <person name="Fitzgerald M."/>
            <person name="Haas B."/>
            <person name="Abouelleil A."/>
            <person name="Alvarado L."/>
            <person name="Arachchi H.M."/>
            <person name="Berlin A."/>
            <person name="Brown A."/>
            <person name="Chapman S.B."/>
            <person name="Chen Z."/>
            <person name="Dunbar C."/>
            <person name="Freedman E."/>
            <person name="Gearin G."/>
            <person name="Gellesch M."/>
            <person name="Goldberg J."/>
            <person name="Griggs A."/>
            <person name="Gujja S."/>
            <person name="Heiman D."/>
            <person name="Howarth C."/>
            <person name="Larson L."/>
            <person name="Lui A."/>
            <person name="MacDonald P.J.P."/>
            <person name="Montmayeur A."/>
            <person name="Murphy C."/>
            <person name="Neiman D."/>
            <person name="Pearson M."/>
            <person name="Priest M."/>
            <person name="Roberts A."/>
            <person name="Saif S."/>
            <person name="Shea T."/>
            <person name="Shenoy N."/>
            <person name="Sisk P."/>
            <person name="Stolte C."/>
            <person name="Sykes S."/>
            <person name="Wortman J."/>
            <person name="Nusbaum C."/>
            <person name="Birren B."/>
        </authorList>
    </citation>
    <scope>NUCLEOTIDE SEQUENCE [LARGE SCALE GENOMIC DNA]</scope>
    <source>
        <strain evidence="1 2">ATCC 43532</strain>
    </source>
</reference>
<dbReference type="RefSeq" id="WP_006691748.1">
    <property type="nucleotide sequence ID" value="NZ_JH376797.1"/>
</dbReference>
<protein>
    <submittedName>
        <fullName evidence="1">Uncharacterized protein</fullName>
    </submittedName>
</protein>
<organism evidence="1 2">
    <name type="scientific">Selenomonas infelix ATCC 43532</name>
    <dbReference type="NCBI Taxonomy" id="679201"/>
    <lineage>
        <taxon>Bacteria</taxon>
        <taxon>Bacillati</taxon>
        <taxon>Bacillota</taxon>
        <taxon>Negativicutes</taxon>
        <taxon>Selenomonadales</taxon>
        <taxon>Selenomonadaceae</taxon>
        <taxon>Selenomonas</taxon>
    </lineage>
</organism>
<evidence type="ECO:0000313" key="2">
    <source>
        <dbReference type="Proteomes" id="UP000004129"/>
    </source>
</evidence>
<evidence type="ECO:0000313" key="1">
    <source>
        <dbReference type="EMBL" id="EHG22261.1"/>
    </source>
</evidence>
<keyword evidence="2" id="KW-1185">Reference proteome</keyword>
<dbReference type="AlphaFoldDB" id="G5GM16"/>